<feature type="non-terminal residue" evidence="2">
    <location>
        <position position="66"/>
    </location>
</feature>
<dbReference type="InterPro" id="IPR008964">
    <property type="entry name" value="Invasin/intimin_cell_adhesion"/>
</dbReference>
<feature type="domain" description="BIG2" evidence="1">
    <location>
        <begin position="4"/>
        <end position="66"/>
    </location>
</feature>
<feature type="non-terminal residue" evidence="2">
    <location>
        <position position="1"/>
    </location>
</feature>
<dbReference type="Gene3D" id="2.60.40.1080">
    <property type="match status" value="1"/>
</dbReference>
<protein>
    <submittedName>
        <fullName evidence="2">CAZy families CBM6|GH86 protein</fullName>
    </submittedName>
</protein>
<dbReference type="Pfam" id="PF02368">
    <property type="entry name" value="Big_2"/>
    <property type="match status" value="1"/>
</dbReference>
<organism evidence="2">
    <name type="scientific">uncultured Microscilla sp</name>
    <dbReference type="NCBI Taxonomy" id="432653"/>
    <lineage>
        <taxon>Bacteria</taxon>
        <taxon>Pseudomonadati</taxon>
        <taxon>Bacteroidota</taxon>
        <taxon>Cytophagia</taxon>
        <taxon>Cytophagales</taxon>
        <taxon>Microscillaceae</taxon>
        <taxon>Microscilla</taxon>
        <taxon>environmental samples</taxon>
    </lineage>
</organism>
<name>A0A060BU63_9BACT</name>
<reference evidence="2" key="1">
    <citation type="journal article" date="2013" name="Environ. Microbiol.">
        <title>Seasonally variable intestinal metagenomes of the red palm weevil (Rhynchophorus ferrugineus).</title>
        <authorList>
            <person name="Jia S."/>
            <person name="Zhang X."/>
            <person name="Zhang G."/>
            <person name="Yin A."/>
            <person name="Zhang S."/>
            <person name="Li F."/>
            <person name="Wang L."/>
            <person name="Zhao D."/>
            <person name="Yun Q."/>
            <person name="Tala"/>
            <person name="Wang J."/>
            <person name="Sun G."/>
            <person name="Baabdullah M."/>
            <person name="Yu X."/>
            <person name="Hu S."/>
            <person name="Al-Mssallem I.S."/>
            <person name="Yu J."/>
        </authorList>
    </citation>
    <scope>NUCLEOTIDE SEQUENCE</scope>
</reference>
<evidence type="ECO:0000313" key="2">
    <source>
        <dbReference type="EMBL" id="AIA86464.1"/>
    </source>
</evidence>
<dbReference type="AlphaFoldDB" id="A0A060BU63"/>
<dbReference type="EMBL" id="KF119198">
    <property type="protein sequence ID" value="AIA86464.1"/>
    <property type="molecule type" value="Genomic_DNA"/>
</dbReference>
<dbReference type="SUPFAM" id="SSF49373">
    <property type="entry name" value="Invasin/intimin cell-adhesion fragments"/>
    <property type="match status" value="1"/>
</dbReference>
<proteinExistence type="predicted"/>
<accession>A0A060BU63</accession>
<sequence>DVLVTRIAITPPIATLDVGGTIKPTVAFEPTNANNQQLTWTTSNKKVATVSADGLVTGVKKGTATI</sequence>
<dbReference type="InterPro" id="IPR003343">
    <property type="entry name" value="Big_2"/>
</dbReference>
<evidence type="ECO:0000259" key="1">
    <source>
        <dbReference type="Pfam" id="PF02368"/>
    </source>
</evidence>